<sequence length="81" mass="8925">MNIKSISHEPIEGTDNVLTTVIINQVSSQCILARLMIDLLGKPGIDNDMEMMGTGDTWTIIWTQPIAMIEKTQGLIVKAIN</sequence>
<dbReference type="Proteomes" id="UP000003781">
    <property type="component" value="Unassembled WGS sequence"/>
</dbReference>
<proteinExistence type="predicted"/>
<dbReference type="AlphaFoldDB" id="A3IRJ0"/>
<dbReference type="OrthoDB" id="463491at2"/>
<evidence type="ECO:0000313" key="1">
    <source>
        <dbReference type="EMBL" id="EAZ90992.1"/>
    </source>
</evidence>
<dbReference type="RefSeq" id="WP_008275998.1">
    <property type="nucleotide sequence ID" value="NZ_AAXW01000018.1"/>
</dbReference>
<gene>
    <name evidence="1" type="ORF">CY0110_21430</name>
</gene>
<protein>
    <submittedName>
        <fullName evidence="1">Uncharacterized protein</fullName>
    </submittedName>
</protein>
<evidence type="ECO:0000313" key="2">
    <source>
        <dbReference type="Proteomes" id="UP000003781"/>
    </source>
</evidence>
<reference evidence="1 2" key="1">
    <citation type="submission" date="2007-03" db="EMBL/GenBank/DDBJ databases">
        <authorList>
            <person name="Stal L."/>
            <person name="Ferriera S."/>
            <person name="Johnson J."/>
            <person name="Kravitz S."/>
            <person name="Beeson K."/>
            <person name="Sutton G."/>
            <person name="Rogers Y.-H."/>
            <person name="Friedman R."/>
            <person name="Frazier M."/>
            <person name="Venter J.C."/>
        </authorList>
    </citation>
    <scope>NUCLEOTIDE SEQUENCE [LARGE SCALE GENOMIC DNA]</scope>
    <source>
        <strain evidence="1 2">CCY0110</strain>
    </source>
</reference>
<organism evidence="1 2">
    <name type="scientific">Crocosphaera chwakensis CCY0110</name>
    <dbReference type="NCBI Taxonomy" id="391612"/>
    <lineage>
        <taxon>Bacteria</taxon>
        <taxon>Bacillati</taxon>
        <taxon>Cyanobacteriota</taxon>
        <taxon>Cyanophyceae</taxon>
        <taxon>Oscillatoriophycideae</taxon>
        <taxon>Chroococcales</taxon>
        <taxon>Aphanothecaceae</taxon>
        <taxon>Crocosphaera</taxon>
        <taxon>Crocosphaera chwakensis</taxon>
    </lineage>
</organism>
<keyword evidence="2" id="KW-1185">Reference proteome</keyword>
<dbReference type="EMBL" id="AAXW01000018">
    <property type="protein sequence ID" value="EAZ90992.1"/>
    <property type="molecule type" value="Genomic_DNA"/>
</dbReference>
<accession>A3IRJ0</accession>
<dbReference type="eggNOG" id="ENOG502ZSIC">
    <property type="taxonomic scope" value="Bacteria"/>
</dbReference>
<comment type="caution">
    <text evidence="1">The sequence shown here is derived from an EMBL/GenBank/DDBJ whole genome shotgun (WGS) entry which is preliminary data.</text>
</comment>
<name>A3IRJ0_9CHRO</name>